<comment type="caution">
    <text evidence="2">The sequence shown here is derived from an EMBL/GenBank/DDBJ whole genome shotgun (WGS) entry which is preliminary data.</text>
</comment>
<keyword evidence="3" id="KW-1185">Reference proteome</keyword>
<evidence type="ECO:0000313" key="3">
    <source>
        <dbReference type="Proteomes" id="UP000193387"/>
    </source>
</evidence>
<dbReference type="EMBL" id="LQPR01000030">
    <property type="protein sequence ID" value="ORW71449.1"/>
    <property type="molecule type" value="Genomic_DNA"/>
</dbReference>
<keyword evidence="2" id="KW-0966">Cell projection</keyword>
<dbReference type="Pfam" id="PF08666">
    <property type="entry name" value="SAF"/>
    <property type="match status" value="1"/>
</dbReference>
<dbReference type="Gene3D" id="3.90.1210.10">
    <property type="entry name" value="Antifreeze-like/N-acetylneuraminic acid synthase C-terminal domain"/>
    <property type="match status" value="1"/>
</dbReference>
<feature type="domain" description="SAF" evidence="1">
    <location>
        <begin position="54"/>
        <end position="116"/>
    </location>
</feature>
<dbReference type="RefSeq" id="WP_085256075.1">
    <property type="nucleotide sequence ID" value="NZ_AP022573.1"/>
</dbReference>
<evidence type="ECO:0000259" key="1">
    <source>
        <dbReference type="SMART" id="SM00858"/>
    </source>
</evidence>
<reference evidence="2 3" key="1">
    <citation type="submission" date="2016-01" db="EMBL/GenBank/DDBJ databases">
        <title>The new phylogeny of the genus Mycobacterium.</title>
        <authorList>
            <person name="Tarcisio F."/>
            <person name="Conor M."/>
            <person name="Antonella G."/>
            <person name="Elisabetta G."/>
            <person name="Giulia F.S."/>
            <person name="Sara T."/>
            <person name="Anna F."/>
            <person name="Clotilde B."/>
            <person name="Roberto B."/>
            <person name="Veronica D.S."/>
            <person name="Fabio R."/>
            <person name="Monica P."/>
            <person name="Olivier J."/>
            <person name="Enrico T."/>
            <person name="Nicola S."/>
        </authorList>
    </citation>
    <scope>NUCLEOTIDE SEQUENCE [LARGE SCALE GENOMIC DNA]</scope>
    <source>
        <strain evidence="2 3">DSM 44616</strain>
    </source>
</reference>
<keyword evidence="2" id="KW-0282">Flagellum</keyword>
<sequence length="222" mass="22607">MGESSLNPTVLRRLSMWVHPDWARTVLARRLAAGGLVVLAGVAALRSNPAGDYEEVVVAARDLRPGATLTADDVRLERRLAPTVPDGSQANVGAVVGALLAGPTRRGEVLTDVRLLGSRLAEAAVGSGARIVPLHLADGALIDLVRAGDVVDVLAAPATDAPGSAPAASKVVATDAVVVLVSAKQKTQAADDDRVVLVALPARVANTVAGSALGQKVTLTLH</sequence>
<protein>
    <submittedName>
        <fullName evidence="2">Flagellar biosynthesis protein FlgA</fullName>
    </submittedName>
</protein>
<dbReference type="SMART" id="SM00858">
    <property type="entry name" value="SAF"/>
    <property type="match status" value="1"/>
</dbReference>
<accession>A0AAJ3NQ86</accession>
<evidence type="ECO:0000313" key="2">
    <source>
        <dbReference type="EMBL" id="ORW71449.1"/>
    </source>
</evidence>
<proteinExistence type="predicted"/>
<dbReference type="CDD" id="cd11614">
    <property type="entry name" value="SAF_CpaB_FlgA_like"/>
    <property type="match status" value="1"/>
</dbReference>
<dbReference type="InterPro" id="IPR013974">
    <property type="entry name" value="SAF"/>
</dbReference>
<dbReference type="AlphaFoldDB" id="A0AAJ3NQ86"/>
<keyword evidence="2" id="KW-0969">Cilium</keyword>
<gene>
    <name evidence="2" type="ORF">AWC23_14655</name>
</gene>
<organism evidence="2 3">
    <name type="scientific">Mycobacterium saskatchewanense</name>
    <dbReference type="NCBI Taxonomy" id="220927"/>
    <lineage>
        <taxon>Bacteria</taxon>
        <taxon>Bacillati</taxon>
        <taxon>Actinomycetota</taxon>
        <taxon>Actinomycetes</taxon>
        <taxon>Mycobacteriales</taxon>
        <taxon>Mycobacteriaceae</taxon>
        <taxon>Mycobacterium</taxon>
        <taxon>Mycobacterium simiae complex</taxon>
    </lineage>
</organism>
<name>A0AAJ3NQ86_9MYCO</name>
<dbReference type="Proteomes" id="UP000193387">
    <property type="component" value="Unassembled WGS sequence"/>
</dbReference>